<evidence type="ECO:0000313" key="3">
    <source>
        <dbReference type="Proteomes" id="UP001166585"/>
    </source>
</evidence>
<accession>A0ABS5RCW3</accession>
<proteinExistence type="predicted"/>
<name>A0ABS5RCW3_9HYPH</name>
<keyword evidence="1" id="KW-0732">Signal</keyword>
<feature type="signal peptide" evidence="1">
    <location>
        <begin position="1"/>
        <end position="20"/>
    </location>
</feature>
<dbReference type="RefSeq" id="WP_213756896.1">
    <property type="nucleotide sequence ID" value="NZ_JAHCQH010000021.1"/>
</dbReference>
<feature type="chain" id="PRO_5045757318" evidence="1">
    <location>
        <begin position="21"/>
        <end position="371"/>
    </location>
</feature>
<keyword evidence="3" id="KW-1185">Reference proteome</keyword>
<reference evidence="2" key="1">
    <citation type="submission" date="2021-05" db="EMBL/GenBank/DDBJ databases">
        <authorList>
            <person name="Sun Q."/>
            <person name="Inoue M."/>
        </authorList>
    </citation>
    <scope>NUCLEOTIDE SEQUENCE</scope>
    <source>
        <strain evidence="2">VKM B-3255</strain>
    </source>
</reference>
<comment type="caution">
    <text evidence="2">The sequence shown here is derived from an EMBL/GenBank/DDBJ whole genome shotgun (WGS) entry which is preliminary data.</text>
</comment>
<organism evidence="2 3">
    <name type="scientific">Ancylobacter radicis</name>
    <dbReference type="NCBI Taxonomy" id="2836179"/>
    <lineage>
        <taxon>Bacteria</taxon>
        <taxon>Pseudomonadati</taxon>
        <taxon>Pseudomonadota</taxon>
        <taxon>Alphaproteobacteria</taxon>
        <taxon>Hyphomicrobiales</taxon>
        <taxon>Xanthobacteraceae</taxon>
        <taxon>Ancylobacter</taxon>
    </lineage>
</organism>
<dbReference type="Proteomes" id="UP001166585">
    <property type="component" value="Unassembled WGS sequence"/>
</dbReference>
<dbReference type="EMBL" id="JAHCQH010000021">
    <property type="protein sequence ID" value="MBS9478937.1"/>
    <property type="molecule type" value="Genomic_DNA"/>
</dbReference>
<evidence type="ECO:0000256" key="1">
    <source>
        <dbReference type="SAM" id="SignalP"/>
    </source>
</evidence>
<evidence type="ECO:0000313" key="2">
    <source>
        <dbReference type="EMBL" id="MBS9478937.1"/>
    </source>
</evidence>
<sequence length="371" mass="41571">MSRHVLAGLLLVALGAPARAEPVDMRDYMIQDVCLDAGGAVMPGVAPGDPRCTAHRDIREGERVPYHLAAAGVPLRCDARQTFRDNLPFTRNNRERVVGFVTIDRKPCVTDDPWVTAYLSVRWFDDRYAFIMGMWTRGKDGGRFGGGVTPTCDAAPESSTRYFRNWVLADYTHLANGDIGFTVFSKRGQLLDLSRPGDACPKAYPNRILALWTRGDFTFTNGQKLNAIISHPYSQADRSGLAPGRAGQMERTYWTREFGQTRWENWKREDWVNKKMDKAAPELAEEYFKPEHCSRPFELAGEVTPGLILGPIEEKDGIYTQMARDKATGESHRWYLAGCQETTVIVPPAGPGGDPYPSLDAAGERFLDFWK</sequence>
<protein>
    <submittedName>
        <fullName evidence="2">Uncharacterized protein</fullName>
    </submittedName>
</protein>
<gene>
    <name evidence="2" type="ORF">KIP89_17655</name>
</gene>